<keyword evidence="3" id="KW-1185">Reference proteome</keyword>
<evidence type="ECO:0000313" key="2">
    <source>
        <dbReference type="EMBL" id="OAF14112.1"/>
    </source>
</evidence>
<sequence>MKRVQTVMIFTVMTVAVTYSAEALAACNHFRLTFNNGGCVQMNSSVLMGYTGGAEAAYRVVKPAPPANGINYDLEGANMTEWRFVATTNYSDRPENSDIAMIDTGKRAMKATCTQDINCHHGN</sequence>
<keyword evidence="1" id="KW-0732">Signal</keyword>
<reference evidence="2 3" key="1">
    <citation type="submission" date="2016-02" db="EMBL/GenBank/DDBJ databases">
        <title>Draft genome sequence of the strain BR 10247T Bradyrhizobium neotropicale isolated from nodules of Centrolobium paraense.</title>
        <authorList>
            <person name="Simoes-Araujo J.L."/>
            <person name="Barauna A.C."/>
            <person name="Silva K."/>
            <person name="Zilli J.E."/>
        </authorList>
    </citation>
    <scope>NUCLEOTIDE SEQUENCE [LARGE SCALE GENOMIC DNA]</scope>
    <source>
        <strain evidence="2 3">BR 10247</strain>
    </source>
</reference>
<feature type="chain" id="PRO_5008055402" evidence="1">
    <location>
        <begin position="26"/>
        <end position="123"/>
    </location>
</feature>
<dbReference type="EMBL" id="LSEF01000071">
    <property type="protein sequence ID" value="OAF14112.1"/>
    <property type="molecule type" value="Genomic_DNA"/>
</dbReference>
<feature type="signal peptide" evidence="1">
    <location>
        <begin position="1"/>
        <end position="25"/>
    </location>
</feature>
<evidence type="ECO:0000256" key="1">
    <source>
        <dbReference type="SAM" id="SignalP"/>
    </source>
</evidence>
<evidence type="ECO:0000313" key="3">
    <source>
        <dbReference type="Proteomes" id="UP000077173"/>
    </source>
</evidence>
<accession>A0A176Z126</accession>
<proteinExistence type="predicted"/>
<name>A0A176Z126_9BRAD</name>
<dbReference type="RefSeq" id="WP_063679799.1">
    <property type="nucleotide sequence ID" value="NZ_LSEF01000071.1"/>
</dbReference>
<dbReference type="Proteomes" id="UP000077173">
    <property type="component" value="Unassembled WGS sequence"/>
</dbReference>
<gene>
    <name evidence="2" type="ORF">AXW67_00515</name>
</gene>
<protein>
    <submittedName>
        <fullName evidence="2">Uncharacterized protein</fullName>
    </submittedName>
</protein>
<dbReference type="AlphaFoldDB" id="A0A176Z126"/>
<dbReference type="GeneID" id="32581755"/>
<organism evidence="2 3">
    <name type="scientific">Bradyrhizobium neotropicale</name>
    <dbReference type="NCBI Taxonomy" id="1497615"/>
    <lineage>
        <taxon>Bacteria</taxon>
        <taxon>Pseudomonadati</taxon>
        <taxon>Pseudomonadota</taxon>
        <taxon>Alphaproteobacteria</taxon>
        <taxon>Hyphomicrobiales</taxon>
        <taxon>Nitrobacteraceae</taxon>
        <taxon>Bradyrhizobium</taxon>
    </lineage>
</organism>
<comment type="caution">
    <text evidence="2">The sequence shown here is derived from an EMBL/GenBank/DDBJ whole genome shotgun (WGS) entry which is preliminary data.</text>
</comment>